<sequence>MSEPPPPALEVRSNAASPIQALPPEILSKILTLIPRINYAHSYHWNMAKLEYKSEFRVRSESSYYAPSYSLGSDLGRVCHTWRNVSLSTPALWSYIWLDVFDQYPHPECAMERLQAHLERSKVYPLTITLNLFSGEKAFGEFMTSSEETDAGSKPVSWSLLKLVLNHGSRIRSLCLHSDDALTHLLAAHLIPHIRSRVTNLEYLSMALSDEGYVKDTYCVAEAFKYSELPLLRRFDNCEAYGQPRFPTTHLTHITIDRMNLANFYKILCELPYLTSLEVDRLDSRWITTVPDNITIPSPLCLHTLCVGFNADTHFLKESFDRFTRLVNLLNCPFLTTLSIGGPHEDSSESNSDHAQLVLAFNSFIKRSPNIERFRLHSDLKAHDVIGLLRKMPHLITLELGHEEITEEFWLEIGNGDFVPKLRDLRFEIRSGHWDWLAFGEMIQQRKNRGLWSAYVELRNETVPELDIRLLEALQVEGLAVRVVHSSYSWGNEKVELLGYRIES</sequence>
<dbReference type="SUPFAM" id="SSF52047">
    <property type="entry name" value="RNI-like"/>
    <property type="match status" value="1"/>
</dbReference>
<comment type="caution">
    <text evidence="1">The sequence shown here is derived from an EMBL/GenBank/DDBJ whole genome shotgun (WGS) entry which is preliminary data.</text>
</comment>
<keyword evidence="2" id="KW-1185">Reference proteome</keyword>
<dbReference type="EMBL" id="JAYKXP010000149">
    <property type="protein sequence ID" value="KAK7022768.1"/>
    <property type="molecule type" value="Genomic_DNA"/>
</dbReference>
<accession>A0AAW0BD05</accession>
<evidence type="ECO:0000313" key="2">
    <source>
        <dbReference type="Proteomes" id="UP001383192"/>
    </source>
</evidence>
<dbReference type="Proteomes" id="UP001383192">
    <property type="component" value="Unassembled WGS sequence"/>
</dbReference>
<dbReference type="PANTHER" id="PTHR38926">
    <property type="entry name" value="F-BOX DOMAIN CONTAINING PROTEIN, EXPRESSED"/>
    <property type="match status" value="1"/>
</dbReference>
<dbReference type="InterPro" id="IPR032675">
    <property type="entry name" value="LRR_dom_sf"/>
</dbReference>
<proteinExistence type="predicted"/>
<evidence type="ECO:0008006" key="3">
    <source>
        <dbReference type="Google" id="ProtNLM"/>
    </source>
</evidence>
<dbReference type="AlphaFoldDB" id="A0AAW0BD05"/>
<dbReference type="Gene3D" id="3.80.10.10">
    <property type="entry name" value="Ribonuclease Inhibitor"/>
    <property type="match status" value="1"/>
</dbReference>
<dbReference type="Gene3D" id="1.20.1280.50">
    <property type="match status" value="1"/>
</dbReference>
<name>A0AAW0BD05_9AGAR</name>
<evidence type="ECO:0000313" key="1">
    <source>
        <dbReference type="EMBL" id="KAK7022768.1"/>
    </source>
</evidence>
<gene>
    <name evidence="1" type="ORF">VNI00_016973</name>
</gene>
<dbReference type="PANTHER" id="PTHR38926:SF5">
    <property type="entry name" value="F-BOX AND LEUCINE-RICH REPEAT PROTEIN 6"/>
    <property type="match status" value="1"/>
</dbReference>
<reference evidence="1 2" key="1">
    <citation type="submission" date="2024-01" db="EMBL/GenBank/DDBJ databases">
        <title>A draft genome for a cacao thread blight-causing isolate of Paramarasmius palmivorus.</title>
        <authorList>
            <person name="Baruah I.K."/>
            <person name="Bukari Y."/>
            <person name="Amoako-Attah I."/>
            <person name="Meinhardt L.W."/>
            <person name="Bailey B.A."/>
            <person name="Cohen S.P."/>
        </authorList>
    </citation>
    <scope>NUCLEOTIDE SEQUENCE [LARGE SCALE GENOMIC DNA]</scope>
    <source>
        <strain evidence="1 2">GH-12</strain>
    </source>
</reference>
<protein>
    <recommendedName>
        <fullName evidence="3">F-box domain-containing protein</fullName>
    </recommendedName>
</protein>
<organism evidence="1 2">
    <name type="scientific">Paramarasmius palmivorus</name>
    <dbReference type="NCBI Taxonomy" id="297713"/>
    <lineage>
        <taxon>Eukaryota</taxon>
        <taxon>Fungi</taxon>
        <taxon>Dikarya</taxon>
        <taxon>Basidiomycota</taxon>
        <taxon>Agaricomycotina</taxon>
        <taxon>Agaricomycetes</taxon>
        <taxon>Agaricomycetidae</taxon>
        <taxon>Agaricales</taxon>
        <taxon>Marasmiineae</taxon>
        <taxon>Marasmiaceae</taxon>
        <taxon>Paramarasmius</taxon>
    </lineage>
</organism>